<accession>A0A521AVY7</accession>
<dbReference type="RefSeq" id="WP_142985320.1">
    <property type="nucleotide sequence ID" value="NZ_FXTD01000001.1"/>
</dbReference>
<dbReference type="GO" id="GO:0004852">
    <property type="term" value="F:uroporphyrinogen-III synthase activity"/>
    <property type="evidence" value="ECO:0007669"/>
    <property type="project" value="InterPro"/>
</dbReference>
<dbReference type="GO" id="GO:0006780">
    <property type="term" value="P:uroporphyrinogen III biosynthetic process"/>
    <property type="evidence" value="ECO:0007669"/>
    <property type="project" value="InterPro"/>
</dbReference>
<reference evidence="3 4" key="1">
    <citation type="submission" date="2017-05" db="EMBL/GenBank/DDBJ databases">
        <authorList>
            <person name="Varghese N."/>
            <person name="Submissions S."/>
        </authorList>
    </citation>
    <scope>NUCLEOTIDE SEQUENCE [LARGE SCALE GENOMIC DNA]</scope>
    <source>
        <strain evidence="3 4">DSM 19504</strain>
    </source>
</reference>
<dbReference type="Proteomes" id="UP000319712">
    <property type="component" value="Unassembled WGS sequence"/>
</dbReference>
<dbReference type="InterPro" id="IPR003754">
    <property type="entry name" value="4pyrrol_synth_uPrphyn_synth"/>
</dbReference>
<dbReference type="SUPFAM" id="SSF69618">
    <property type="entry name" value="HemD-like"/>
    <property type="match status" value="1"/>
</dbReference>
<protein>
    <submittedName>
        <fullName evidence="3">Uroporphyrinogen-III synthase</fullName>
    </submittedName>
</protein>
<feature type="compositionally biased region" description="Basic and acidic residues" evidence="1">
    <location>
        <begin position="1"/>
        <end position="32"/>
    </location>
</feature>
<name>A0A521AVY7_9EURY</name>
<evidence type="ECO:0000259" key="2">
    <source>
        <dbReference type="Pfam" id="PF02602"/>
    </source>
</evidence>
<dbReference type="OrthoDB" id="15395at2157"/>
<sequence length="287" mass="28979">MSDGADRASGDASRANDDGGDDDLRAGDDDGPRVAVFRPDDERIDEAVDLLASLGARPVPDPMLAVEPTDAVPGDDAAFVVLTSKTGVELAASAGWTPGDALLVAIGPSTAAAAREAGWTVDLVPEEYTSAGLVAALRDRVDGVRIEVARSDHGSDVLLAGLRDAGATVTETVLYRLTRPVDAGESAELAAAGDLDALAFTSSLTVEHFLAAAADRGIREAALAGANAALVAAIGPPTAETATELGLDVDVVPDAADFEALAEDVVEAVENRSNGRGAPGAAEDGDD</sequence>
<evidence type="ECO:0000313" key="3">
    <source>
        <dbReference type="EMBL" id="SMO38989.1"/>
    </source>
</evidence>
<dbReference type="InterPro" id="IPR039793">
    <property type="entry name" value="UROS/Hem4"/>
</dbReference>
<dbReference type="AlphaFoldDB" id="A0A521AVY7"/>
<evidence type="ECO:0000313" key="4">
    <source>
        <dbReference type="Proteomes" id="UP000319712"/>
    </source>
</evidence>
<dbReference type="CDD" id="cd06578">
    <property type="entry name" value="HemD"/>
    <property type="match status" value="1"/>
</dbReference>
<dbReference type="Pfam" id="PF02602">
    <property type="entry name" value="HEM4"/>
    <property type="match status" value="1"/>
</dbReference>
<organism evidence="3 4">
    <name type="scientific">Halorubrum cibi</name>
    <dbReference type="NCBI Taxonomy" id="413815"/>
    <lineage>
        <taxon>Archaea</taxon>
        <taxon>Methanobacteriati</taxon>
        <taxon>Methanobacteriota</taxon>
        <taxon>Stenosarchaea group</taxon>
        <taxon>Halobacteria</taxon>
        <taxon>Halobacteriales</taxon>
        <taxon>Haloferacaceae</taxon>
        <taxon>Halorubrum</taxon>
    </lineage>
</organism>
<evidence type="ECO:0000256" key="1">
    <source>
        <dbReference type="SAM" id="MobiDB-lite"/>
    </source>
</evidence>
<feature type="region of interest" description="Disordered" evidence="1">
    <location>
        <begin position="1"/>
        <end position="39"/>
    </location>
</feature>
<dbReference type="EMBL" id="FXTD01000001">
    <property type="protein sequence ID" value="SMO38989.1"/>
    <property type="molecule type" value="Genomic_DNA"/>
</dbReference>
<dbReference type="NCBIfam" id="NF004587">
    <property type="entry name" value="PRK05928.2-5"/>
    <property type="match status" value="1"/>
</dbReference>
<dbReference type="PANTHER" id="PTHR40082:SF1">
    <property type="entry name" value="BLR5956 PROTEIN"/>
    <property type="match status" value="1"/>
</dbReference>
<dbReference type="Gene3D" id="3.40.50.10090">
    <property type="match status" value="2"/>
</dbReference>
<keyword evidence="4" id="KW-1185">Reference proteome</keyword>
<proteinExistence type="predicted"/>
<dbReference type="PANTHER" id="PTHR40082">
    <property type="entry name" value="BLR5956 PROTEIN"/>
    <property type="match status" value="1"/>
</dbReference>
<dbReference type="InterPro" id="IPR036108">
    <property type="entry name" value="4pyrrol_syn_uPrphyn_synt_sf"/>
</dbReference>
<gene>
    <name evidence="3" type="ORF">SAMN06264867_101405</name>
</gene>
<feature type="domain" description="Tetrapyrrole biosynthesis uroporphyrinogen III synthase" evidence="2">
    <location>
        <begin position="46"/>
        <end position="262"/>
    </location>
</feature>